<dbReference type="Proteomes" id="UP000001058">
    <property type="component" value="Unassembled WGS sequence"/>
</dbReference>
<feature type="compositionally biased region" description="Basic and acidic residues" evidence="1">
    <location>
        <begin position="197"/>
        <end position="206"/>
    </location>
</feature>
<sequence length="968" mass="95565">MEKTPILCCCNKSTREAMEARNPEAADGRMEGAFTSQQAFTREAPTAAQHRVPRLGPNHQPHATVAAGHALARTLKRRRSDPEANDGSCNLRDAAATPGTATTAAAAGGPTFSNLRPENTGPGPSDDVTDDAASARGGNGGVITLTAGQVCCKAAVQPPNLTPHRGAAQQQNQNQKQRGQHRHTPIQRSNASAGGGRDPKLRQRREAAVAVAVSTAAPPRTFQLAPPDVLAALGSFAGELVRTQALPGLRALRPPPTATTTSGCSGGIATMEQLQAWLDKHLAALSAAAAGRTARAGAVEGAAVPKECAVPPPAAPRAAAAQPAVVLDLQGATLRSGGQGGQGGLQVRVVGGRCSSNGGRACDCSGREGGGAVIIIRNGRLDASCKVLVEGGAQVIFQDVVISRPSWGGTASVADAATGAGGTAGVALAAASPASEDVDGDIAAGSRSSSSGGNGGGSDASQQGWDAVVVVRGVGSYVRLKNCTVMVREQKKGTPAQATGAGGLAAMAAGNGSNATAPALAQHSVRAGCVLALEGGCAELSGRCEISGGPYFGLAAVGPGSCVRAELVTVQGTSSTAGFLAAYGGELQAVKCSALRCGGGVGSGGGGDTPGNLLLTAQGFIAAGVGYAAVDGSRLVTSQCVASQCAYSGFLAAGSGTELVSIGGCRAEENGWGGFLSIHSAVLRVGPGCCALSNGSFGFVADSGAVLTAGEGCTAEDHGNEGWLGSREAVVVAGRNSRAVRNGGGGFASRLDSLLFAGECCVAEGNGADGWSAQDSSQLVLAGGCRAVGNGGAGFTAVGLASERLPCARLQAGPRCTAERNAWQGFAAVQYGTVMVGVGGAALGNGLAGFAASCGGRLAVDGGGGCASEGNRRHGFSCDGSDSLLLVGPGCRAVGNQGWGALVSGSGAEMRVCQEGWAGETHQAEGRDDGSSAALFATGCRVVMGGSRALGALKLWVAFGIAALSQIA</sequence>
<gene>
    <name evidence="2" type="ORF">VOLCADRAFT_88160</name>
</gene>
<feature type="region of interest" description="Disordered" evidence="1">
    <location>
        <begin position="161"/>
        <end position="206"/>
    </location>
</feature>
<feature type="compositionally biased region" description="Low complexity" evidence="1">
    <location>
        <begin position="438"/>
        <end position="451"/>
    </location>
</feature>
<evidence type="ECO:0000256" key="1">
    <source>
        <dbReference type="SAM" id="MobiDB-lite"/>
    </source>
</evidence>
<dbReference type="EMBL" id="GL378329">
    <property type="protein sequence ID" value="EFJ50834.1"/>
    <property type="molecule type" value="Genomic_DNA"/>
</dbReference>
<dbReference type="InParanoid" id="D8TNF8"/>
<proteinExistence type="predicted"/>
<dbReference type="RefSeq" id="XP_002947846.1">
    <property type="nucleotide sequence ID" value="XM_002947800.1"/>
</dbReference>
<evidence type="ECO:0000313" key="3">
    <source>
        <dbReference type="Proteomes" id="UP000001058"/>
    </source>
</evidence>
<name>D8TNF8_VOLCA</name>
<feature type="compositionally biased region" description="Low complexity" evidence="1">
    <location>
        <begin position="165"/>
        <end position="177"/>
    </location>
</feature>
<feature type="compositionally biased region" description="Low complexity" evidence="1">
    <location>
        <begin position="94"/>
        <end position="111"/>
    </location>
</feature>
<organism evidence="3">
    <name type="scientific">Volvox carteri f. nagariensis</name>
    <dbReference type="NCBI Taxonomy" id="3068"/>
    <lineage>
        <taxon>Eukaryota</taxon>
        <taxon>Viridiplantae</taxon>
        <taxon>Chlorophyta</taxon>
        <taxon>core chlorophytes</taxon>
        <taxon>Chlorophyceae</taxon>
        <taxon>CS clade</taxon>
        <taxon>Chlamydomonadales</taxon>
        <taxon>Volvocaceae</taxon>
        <taxon>Volvox</taxon>
    </lineage>
</organism>
<feature type="region of interest" description="Disordered" evidence="1">
    <location>
        <begin position="43"/>
        <end position="62"/>
    </location>
</feature>
<dbReference type="AlphaFoldDB" id="D8TNF8"/>
<feature type="region of interest" description="Disordered" evidence="1">
    <location>
        <begin position="438"/>
        <end position="461"/>
    </location>
</feature>
<evidence type="ECO:0000313" key="2">
    <source>
        <dbReference type="EMBL" id="EFJ50834.1"/>
    </source>
</evidence>
<accession>D8TNF8</accession>
<dbReference type="GeneID" id="9621109"/>
<keyword evidence="3" id="KW-1185">Reference proteome</keyword>
<dbReference type="KEGG" id="vcn:VOLCADRAFT_88160"/>
<protein>
    <submittedName>
        <fullName evidence="2">Uncharacterized protein</fullName>
    </submittedName>
</protein>
<feature type="region of interest" description="Disordered" evidence="1">
    <location>
        <begin position="76"/>
        <end position="136"/>
    </location>
</feature>
<reference evidence="2 3" key="1">
    <citation type="journal article" date="2010" name="Science">
        <title>Genomic analysis of organismal complexity in the multicellular green alga Volvox carteri.</title>
        <authorList>
            <person name="Prochnik S.E."/>
            <person name="Umen J."/>
            <person name="Nedelcu A.M."/>
            <person name="Hallmann A."/>
            <person name="Miller S.M."/>
            <person name="Nishii I."/>
            <person name="Ferris P."/>
            <person name="Kuo A."/>
            <person name="Mitros T."/>
            <person name="Fritz-Laylin L.K."/>
            <person name="Hellsten U."/>
            <person name="Chapman J."/>
            <person name="Simakov O."/>
            <person name="Rensing S.A."/>
            <person name="Terry A."/>
            <person name="Pangilinan J."/>
            <person name="Kapitonov V."/>
            <person name="Jurka J."/>
            <person name="Salamov A."/>
            <person name="Shapiro H."/>
            <person name="Schmutz J."/>
            <person name="Grimwood J."/>
            <person name="Lindquist E."/>
            <person name="Lucas S."/>
            <person name="Grigoriev I.V."/>
            <person name="Schmitt R."/>
            <person name="Kirk D."/>
            <person name="Rokhsar D.S."/>
        </authorList>
    </citation>
    <scope>NUCLEOTIDE SEQUENCE [LARGE SCALE GENOMIC DNA]</scope>
    <source>
        <strain evidence="3">f. Nagariensis / Eve</strain>
    </source>
</reference>
<dbReference type="OrthoDB" id="551872at2759"/>